<evidence type="ECO:0000313" key="10">
    <source>
        <dbReference type="Proteomes" id="UP000594454"/>
    </source>
</evidence>
<protein>
    <recommendedName>
        <fullName evidence="11">B-block binding subunit of TFIIIC domain-containing protein</fullName>
    </recommendedName>
</protein>
<reference evidence="9 10" key="1">
    <citation type="submission" date="2020-11" db="EMBL/GenBank/DDBJ databases">
        <authorList>
            <person name="Wallbank WR R."/>
            <person name="Pardo Diaz C."/>
            <person name="Kozak K."/>
            <person name="Martin S."/>
            <person name="Jiggins C."/>
            <person name="Moest M."/>
            <person name="Warren A I."/>
            <person name="Generalovic N T."/>
            <person name="Byers J.R.P. K."/>
            <person name="Montejo-Kovacevich G."/>
            <person name="Yen C E."/>
        </authorList>
    </citation>
    <scope>NUCLEOTIDE SEQUENCE [LARGE SCALE GENOMIC DNA]</scope>
</reference>
<dbReference type="InterPro" id="IPR007309">
    <property type="entry name" value="TFIIIC_Bblock-bd"/>
</dbReference>
<proteinExistence type="predicted"/>
<comment type="subcellular location">
    <subcellularLocation>
        <location evidence="1">Nucleus</location>
    </subcellularLocation>
</comment>
<dbReference type="PANTHER" id="PTHR15180:SF1">
    <property type="entry name" value="GENERAL TRANSCRIPTION FACTOR 3C POLYPEPTIDE 1"/>
    <property type="match status" value="1"/>
</dbReference>
<dbReference type="GO" id="GO:0000127">
    <property type="term" value="C:transcription factor TFIIIC complex"/>
    <property type="evidence" value="ECO:0007669"/>
    <property type="project" value="InterPro"/>
</dbReference>
<dbReference type="OMA" id="PHKVHVE"/>
<dbReference type="OrthoDB" id="68020at2759"/>
<keyword evidence="5" id="KW-0539">Nucleus</keyword>
<evidence type="ECO:0000259" key="7">
    <source>
        <dbReference type="Pfam" id="PF04182"/>
    </source>
</evidence>
<evidence type="ECO:0000256" key="6">
    <source>
        <dbReference type="SAM" id="MobiDB-lite"/>
    </source>
</evidence>
<dbReference type="Pfam" id="PF04182">
    <property type="entry name" value="B-block_TFIIIC"/>
    <property type="match status" value="1"/>
</dbReference>
<feature type="compositionally biased region" description="Basic and acidic residues" evidence="6">
    <location>
        <begin position="1730"/>
        <end position="1739"/>
    </location>
</feature>
<dbReference type="GO" id="GO:0006384">
    <property type="term" value="P:transcription initiation at RNA polymerase III promoter"/>
    <property type="evidence" value="ECO:0007669"/>
    <property type="project" value="InterPro"/>
</dbReference>
<keyword evidence="4" id="KW-0804">Transcription</keyword>
<gene>
    <name evidence="9" type="ORF">HERILL_LOCUS12205</name>
</gene>
<dbReference type="Proteomes" id="UP000594454">
    <property type="component" value="Chromosome 5"/>
</dbReference>
<keyword evidence="3" id="KW-0238">DNA-binding</keyword>
<keyword evidence="10" id="KW-1185">Reference proteome</keyword>
<organism evidence="9 10">
    <name type="scientific">Hermetia illucens</name>
    <name type="common">Black soldier fly</name>
    <dbReference type="NCBI Taxonomy" id="343691"/>
    <lineage>
        <taxon>Eukaryota</taxon>
        <taxon>Metazoa</taxon>
        <taxon>Ecdysozoa</taxon>
        <taxon>Arthropoda</taxon>
        <taxon>Hexapoda</taxon>
        <taxon>Insecta</taxon>
        <taxon>Pterygota</taxon>
        <taxon>Neoptera</taxon>
        <taxon>Endopterygota</taxon>
        <taxon>Diptera</taxon>
        <taxon>Brachycera</taxon>
        <taxon>Stratiomyomorpha</taxon>
        <taxon>Stratiomyidae</taxon>
        <taxon>Hermetiinae</taxon>
        <taxon>Hermetia</taxon>
    </lineage>
</organism>
<accession>A0A7R8YZ59</accession>
<evidence type="ECO:0000256" key="2">
    <source>
        <dbReference type="ARBA" id="ARBA00022553"/>
    </source>
</evidence>
<evidence type="ECO:0008006" key="11">
    <source>
        <dbReference type="Google" id="ProtNLM"/>
    </source>
</evidence>
<evidence type="ECO:0000259" key="8">
    <source>
        <dbReference type="Pfam" id="PF24101"/>
    </source>
</evidence>
<dbReference type="Pfam" id="PF24101">
    <property type="entry name" value="WHD_GTF3C1"/>
    <property type="match status" value="1"/>
</dbReference>
<dbReference type="InterPro" id="IPR044210">
    <property type="entry name" value="Tfc3-like"/>
</dbReference>
<dbReference type="FunCoup" id="A0A7R8YZ59">
    <property type="interactions" value="235"/>
</dbReference>
<dbReference type="InParanoid" id="A0A7R8YZ59"/>
<feature type="compositionally biased region" description="Polar residues" evidence="6">
    <location>
        <begin position="1753"/>
        <end position="1774"/>
    </location>
</feature>
<feature type="domain" description="B-block binding subunit of TFIIIC" evidence="7">
    <location>
        <begin position="175"/>
        <end position="243"/>
    </location>
</feature>
<evidence type="ECO:0000256" key="5">
    <source>
        <dbReference type="ARBA" id="ARBA00023242"/>
    </source>
</evidence>
<dbReference type="GO" id="GO:0003677">
    <property type="term" value="F:DNA binding"/>
    <property type="evidence" value="ECO:0007669"/>
    <property type="project" value="UniProtKB-KW"/>
</dbReference>
<evidence type="ECO:0000256" key="4">
    <source>
        <dbReference type="ARBA" id="ARBA00023163"/>
    </source>
</evidence>
<name>A0A7R8YZ59_HERIL</name>
<dbReference type="InterPro" id="IPR056467">
    <property type="entry name" value="eWH_GTF3C1"/>
</dbReference>
<keyword evidence="2" id="KW-0597">Phosphoprotein</keyword>
<feature type="region of interest" description="Disordered" evidence="6">
    <location>
        <begin position="1718"/>
        <end position="1775"/>
    </location>
</feature>
<sequence length="1900" mass="221299">MNQIFAGHFEDAIVDEIALEGLEGITLEGLWTRLAENLKAQLPLRWEICVQVWQFIVKLPRHFQFFSLPDPRPSLQIVNRFKLLCSDALDTQIQECPSRYYKYNQIEDGEIRGSCEFYKERVEIGHEEIKDLTLEEINAKWGSRFIIVGVQHLREQALILDTHVPSLPSALKVQPYCFLERIGRSRHYGEATIGKHSLLNICSESVIIFYIRNRLSSLNLIKKQHYYEKCQTGSVLHLTRFSTIQQPIQVIVLADAIRYLQSRNGIAEHGKLKSYLSKHYELSIRKFAQTSLFKRYIFSDKALYRDVYPDATKEEYEKKSNRKEERVLKVLKLIDANIKVDDIYEEEDAEDEETVKSFLSKENLYLDLSMTEQIYETVKSHGPEGISQTALAKFLGCRKLCMRRFIKKVTTLGLIGFYLKDEGRQRLRMYVAKKFLQPNVQLAEQSTNTKSSSSVVESPQVPAILTPPIPVKEEAAISSLEFTDKDEPDFRMTVKEHHYETGNPRRTELLTVKQKHRRDTVLEITRKFHIVDTIQLIRAIIDAEQNLGYADTICRKTLSKILTPLVELKLLKIYDVRLVWREYVKNMKLVCDAPINLEHKIMSDELLKLKDSFFSTITIKKRKSIQDASASLLNLLKKKKGVQRNVKDLSERVGAAKYIRAKLIHEILFHLVYTLKHDQKPITFTEAAKAWKEFDLSIDASELQHKLPEVFNTEVNWTMFLSPLPEYEDYPEGWICVKDFLLRIPLSLFVKIHRVGDHANLLIQEYLKHPIRRFFTIRGLPLEVRDYIHFDKSYVRTIEEILRLLGYMGLVQFGPRLHRETIYNYIYVNRHAILVDTTTSDPGYAKISDDREYAQLQFYFETPSDITEFWLTIQNICMGTKLGYRCKKDKSEKPIRLIMKPLPEVRIEEASQKDVGYIVGNGRGAAGLDWKLFAHKMRNWDLSYNANTKSVDVTKLRPKTRYTTQKMPQRGVRQVFVKRFKKHIVVKRVKKIIYDDVDKECLQRMDQLRVRWNEKEDRLLMICRVANSFLQGNAGQKATIAFTCRDILQWHLRSMQKSSRACQRRILYLMRNKANVNQVNSWLNELYQNEYVNRTYGASFFVELRKLYRSVDMFGAVARIYFVQLVCFLVQLLDKTSIRQSDIIPDTLQQFSLLYRKSYDNNTAIRHFDPTTIDEVNESTINLLIHSSVCSQRDKMLYNIQLFEIYRSYDEGLIERCFRKVRFVDQLVVTGKMISKQKFPLLGKQVCVSSIYRQQFFVLIPYTIFEQCHQSLDALLESCYRPGEQSQIKYTCVNSGASILIMELVSIPGIHFDIQTPKQVLKFDPNQIQSSTHMPDKVIDHFYILNDKQTQAEYAKEIPHSSTTQAKKIKFNVNVSVHKIAYNTYDIISRLSEAHIHFFCALQHLNSTISIEDLQQKPYNCPFRCILQDADYLTTISNLVAENATLISHLFKTRSKTDTSADIEDAEFVGPTVNLNGNNILFAANYIRNIVKKLSIDDQKKDLGYIRLQQRQPDILQLANDALRMDNEADGYVSDEEELLMERGEGNPRYQDFLVVNTPTLSINFEATDDQLLPYKEMQVPERLLPSFNKKQQVLDKAITDALWKYVEYSVDDLEKKMNAERFSEREQELTKQLLEFIEKSEFGVTVSKLIAQFPDEDSLLKGLTILRKLSFIKRVGVGSFMYVHKMKVRPWIIHSFHVKRLEREAMAGQHGITLAGMKRKHGVEVDNPEMPKEKKPKNDSAPSTSRSKRSLKPTSRYSSEAITHRNSTPTEKINMNMRPAPWVRVNGTLNRRVFDKWIGTLLLECTIRCSIPVKNLFMRFHQLHPVNIMLLLECLEELECIQLKRCISKTVNLFSEEDQIEVSEGNELTNPENMFVIVKPDALLRLSVFIGDKKYQIDF</sequence>
<dbReference type="GO" id="GO:0042791">
    <property type="term" value="P:5S class rRNA transcription by RNA polymerase III"/>
    <property type="evidence" value="ECO:0007669"/>
    <property type="project" value="TreeGrafter"/>
</dbReference>
<dbReference type="PANTHER" id="PTHR15180">
    <property type="entry name" value="GENERAL TRANSCRIPTION FACTOR 3C POLYPEPTIDE 1"/>
    <property type="match status" value="1"/>
</dbReference>
<dbReference type="GO" id="GO:0005634">
    <property type="term" value="C:nucleus"/>
    <property type="evidence" value="ECO:0007669"/>
    <property type="project" value="UniProtKB-SubCell"/>
</dbReference>
<feature type="domain" description="GTF3C1 extended winged-helix" evidence="8">
    <location>
        <begin position="510"/>
        <end position="604"/>
    </location>
</feature>
<dbReference type="EMBL" id="LR899013">
    <property type="protein sequence ID" value="CAD7089672.1"/>
    <property type="molecule type" value="Genomic_DNA"/>
</dbReference>
<evidence type="ECO:0000256" key="3">
    <source>
        <dbReference type="ARBA" id="ARBA00023125"/>
    </source>
</evidence>
<evidence type="ECO:0000256" key="1">
    <source>
        <dbReference type="ARBA" id="ARBA00004123"/>
    </source>
</evidence>
<evidence type="ECO:0000313" key="9">
    <source>
        <dbReference type="EMBL" id="CAD7089672.1"/>
    </source>
</evidence>